<dbReference type="PANTHER" id="PTHR27003">
    <property type="entry name" value="OS07G0166700 PROTEIN"/>
    <property type="match status" value="1"/>
</dbReference>
<dbReference type="GO" id="GO:0009506">
    <property type="term" value="C:plasmodesma"/>
    <property type="evidence" value="ECO:0007669"/>
    <property type="project" value="TreeGrafter"/>
</dbReference>
<gene>
    <name evidence="2" type="ORF">Tci_920796</name>
</gene>
<dbReference type="InterPro" id="IPR000719">
    <property type="entry name" value="Prot_kinase_dom"/>
</dbReference>
<comment type="caution">
    <text evidence="2">The sequence shown here is derived from an EMBL/GenBank/DDBJ whole genome shotgun (WGS) entry which is preliminary data.</text>
</comment>
<feature type="non-terminal residue" evidence="2">
    <location>
        <position position="126"/>
    </location>
</feature>
<dbReference type="InterPro" id="IPR001245">
    <property type="entry name" value="Ser-Thr/Tyr_kinase_cat_dom"/>
</dbReference>
<dbReference type="InterPro" id="IPR018247">
    <property type="entry name" value="EF_Hand_1_Ca_BS"/>
</dbReference>
<dbReference type="PROSITE" id="PS00018">
    <property type="entry name" value="EF_HAND_1"/>
    <property type="match status" value="1"/>
</dbReference>
<feature type="domain" description="Protein kinase" evidence="1">
    <location>
        <begin position="33"/>
        <end position="126"/>
    </location>
</feature>
<protein>
    <submittedName>
        <fullName evidence="2">Protein kinase-like domain, phloem protein 2-like protein</fullName>
    </submittedName>
</protein>
<dbReference type="Pfam" id="PF07714">
    <property type="entry name" value="PK_Tyr_Ser-Thr"/>
    <property type="match status" value="1"/>
</dbReference>
<dbReference type="PANTHER" id="PTHR27003:SF471">
    <property type="entry name" value="VASCULAR ENDOTHELIAL GROWTH FACTOR RECEPTOR 2 (VEGFR2)-RELATED"/>
    <property type="match status" value="1"/>
</dbReference>
<evidence type="ECO:0000259" key="1">
    <source>
        <dbReference type="PROSITE" id="PS50011"/>
    </source>
</evidence>
<dbReference type="Gene3D" id="3.30.200.20">
    <property type="entry name" value="Phosphorylase Kinase, domain 1"/>
    <property type="match status" value="1"/>
</dbReference>
<proteinExistence type="predicted"/>
<dbReference type="SUPFAM" id="SSF56112">
    <property type="entry name" value="Protein kinase-like (PK-like)"/>
    <property type="match status" value="1"/>
</dbReference>
<dbReference type="PROSITE" id="PS50011">
    <property type="entry name" value="PROTEIN_KINASE_DOM"/>
    <property type="match status" value="1"/>
</dbReference>
<keyword evidence="2" id="KW-0418">Kinase</keyword>
<dbReference type="AlphaFoldDB" id="A0A699WMZ9"/>
<name>A0A699WMZ9_TANCI</name>
<organism evidence="2">
    <name type="scientific">Tanacetum cinerariifolium</name>
    <name type="common">Dalmatian daisy</name>
    <name type="synonym">Chrysanthemum cinerariifolium</name>
    <dbReference type="NCBI Taxonomy" id="118510"/>
    <lineage>
        <taxon>Eukaryota</taxon>
        <taxon>Viridiplantae</taxon>
        <taxon>Streptophyta</taxon>
        <taxon>Embryophyta</taxon>
        <taxon>Tracheophyta</taxon>
        <taxon>Spermatophyta</taxon>
        <taxon>Magnoliopsida</taxon>
        <taxon>eudicotyledons</taxon>
        <taxon>Gunneridae</taxon>
        <taxon>Pentapetalae</taxon>
        <taxon>asterids</taxon>
        <taxon>campanulids</taxon>
        <taxon>Asterales</taxon>
        <taxon>Asteraceae</taxon>
        <taxon>Asteroideae</taxon>
        <taxon>Anthemideae</taxon>
        <taxon>Anthemidinae</taxon>
        <taxon>Tanacetum</taxon>
    </lineage>
</organism>
<reference evidence="2" key="1">
    <citation type="journal article" date="2019" name="Sci. Rep.">
        <title>Draft genome of Tanacetum cinerariifolium, the natural source of mosquito coil.</title>
        <authorList>
            <person name="Yamashiro T."/>
            <person name="Shiraishi A."/>
            <person name="Satake H."/>
            <person name="Nakayama K."/>
        </authorList>
    </citation>
    <scope>NUCLEOTIDE SEQUENCE</scope>
</reference>
<keyword evidence="2" id="KW-0808">Transferase</keyword>
<dbReference type="GO" id="GO:0005886">
    <property type="term" value="C:plasma membrane"/>
    <property type="evidence" value="ECO:0007669"/>
    <property type="project" value="TreeGrafter"/>
</dbReference>
<feature type="non-terminal residue" evidence="2">
    <location>
        <position position="1"/>
    </location>
</feature>
<dbReference type="GO" id="GO:0005524">
    <property type="term" value="F:ATP binding"/>
    <property type="evidence" value="ECO:0007669"/>
    <property type="project" value="InterPro"/>
</dbReference>
<dbReference type="InterPro" id="IPR011009">
    <property type="entry name" value="Kinase-like_dom_sf"/>
</dbReference>
<dbReference type="GO" id="GO:0004714">
    <property type="term" value="F:transmembrane receptor protein tyrosine kinase activity"/>
    <property type="evidence" value="ECO:0007669"/>
    <property type="project" value="InterPro"/>
</dbReference>
<dbReference type="InterPro" id="IPR045272">
    <property type="entry name" value="ANXUR1/2-like"/>
</dbReference>
<sequence length="126" mass="14517">TNQINLLTHDSQENHKDNLRLSLEDVKFATQDFSQDNIIGHEDFGNVYRGIVTHAHGHNIVAAKRLDRKSVAKDRKSVAKDAKFMTELEILLEYKHENVIGLVGYCDEEDEKIIVYEYTSRDSLDK</sequence>
<evidence type="ECO:0000313" key="2">
    <source>
        <dbReference type="EMBL" id="GFD48827.1"/>
    </source>
</evidence>
<dbReference type="EMBL" id="BKCJ011730658">
    <property type="protein sequence ID" value="GFD48827.1"/>
    <property type="molecule type" value="Genomic_DNA"/>
</dbReference>
<accession>A0A699WMZ9</accession>